<comment type="subcellular location">
    <subcellularLocation>
        <location evidence="1">Membrane</location>
        <topology evidence="1">Multi-pass membrane protein</topology>
    </subcellularLocation>
</comment>
<feature type="transmembrane region" description="Helical" evidence="8">
    <location>
        <begin position="431"/>
        <end position="450"/>
    </location>
</feature>
<feature type="transmembrane region" description="Helical" evidence="8">
    <location>
        <begin position="367"/>
        <end position="388"/>
    </location>
</feature>
<proteinExistence type="predicted"/>
<name>A0A6M5K9Z0_9ACTN</name>
<evidence type="ECO:0000256" key="3">
    <source>
        <dbReference type="ARBA" id="ARBA00022692"/>
    </source>
</evidence>
<evidence type="ECO:0000256" key="4">
    <source>
        <dbReference type="ARBA" id="ARBA00022989"/>
    </source>
</evidence>
<sequence length="482" mass="49749">MQVKRLDRPRSTSYRRRALLLLTALVPLAVIIAVLAWTLQDGAGPTRTPDNGHGKDAAGAFFLSATAVLVCCFLAGNVAARLHQPRVMGEIAAGIVLGPSILGTVSPEAFSWLFPDGVLPLMEGLAQVGLVLFVFGVGREVSSLQLRNTTAQALTITQASLLVPLASGMAAGLVLIDGFKPPGIPSGAFVLFIGCALSITAFPVLARVISETGMTDSRAGQLSLIAAAIGDGGSWILLGMVLAMAHGSGFLGIGLTTVAVTAVVMVFLGPLRARLSRYTGTQGQTTTNTALAVLAIAVVAAAAATSALGVHQLIGAFLVGVVWPTRNPSATAAATLASRACMILLPFFFFGFGLAIDLTTLLSGRGFLGVMTGLLAVAILTKIGGAGLGARLSGVPWREAYTVGVLLNTRGLTEIIVLRIGYDAGIIGHDLLAVLTAVALFTTFMTGPLLKVAGHQRNEAQKPSSEDEPQELTEHPRSASKT</sequence>
<keyword evidence="4 8" id="KW-1133">Transmembrane helix</keyword>
<dbReference type="AlphaFoldDB" id="A0A6M5K9Z0"/>
<feature type="transmembrane region" description="Helical" evidence="8">
    <location>
        <begin position="336"/>
        <end position="355"/>
    </location>
</feature>
<feature type="region of interest" description="Disordered" evidence="7">
    <location>
        <begin position="455"/>
        <end position="482"/>
    </location>
</feature>
<keyword evidence="3 8" id="KW-0812">Transmembrane</keyword>
<dbReference type="PANTHER" id="PTHR32468:SF0">
    <property type="entry name" value="K(+)_H(+) ANTIPORTER 1"/>
    <property type="match status" value="1"/>
</dbReference>
<evidence type="ECO:0000259" key="9">
    <source>
        <dbReference type="Pfam" id="PF00999"/>
    </source>
</evidence>
<evidence type="ECO:0000313" key="10">
    <source>
        <dbReference type="EMBL" id="QJU69497.1"/>
    </source>
</evidence>
<feature type="transmembrane region" description="Helical" evidence="8">
    <location>
        <begin position="250"/>
        <end position="271"/>
    </location>
</feature>
<feature type="transmembrane region" description="Helical" evidence="8">
    <location>
        <begin position="159"/>
        <end position="176"/>
    </location>
</feature>
<dbReference type="InterPro" id="IPR006153">
    <property type="entry name" value="Cation/H_exchanger_TM"/>
</dbReference>
<feature type="transmembrane region" description="Helical" evidence="8">
    <location>
        <begin position="87"/>
        <end position="106"/>
    </location>
</feature>
<dbReference type="GO" id="GO:1902600">
    <property type="term" value="P:proton transmembrane transport"/>
    <property type="evidence" value="ECO:0007669"/>
    <property type="project" value="InterPro"/>
</dbReference>
<evidence type="ECO:0000256" key="2">
    <source>
        <dbReference type="ARBA" id="ARBA00022448"/>
    </source>
</evidence>
<evidence type="ECO:0000256" key="6">
    <source>
        <dbReference type="ARBA" id="ARBA00023136"/>
    </source>
</evidence>
<feature type="transmembrane region" description="Helical" evidence="8">
    <location>
        <begin position="59"/>
        <end position="80"/>
    </location>
</feature>
<evidence type="ECO:0000256" key="1">
    <source>
        <dbReference type="ARBA" id="ARBA00004141"/>
    </source>
</evidence>
<accession>A0A6M5K9Z0</accession>
<dbReference type="Pfam" id="PF00999">
    <property type="entry name" value="Na_H_Exchanger"/>
    <property type="match status" value="1"/>
</dbReference>
<organism evidence="10">
    <name type="scientific">Nocardiopsis flavescens</name>
    <dbReference type="NCBI Taxonomy" id="758803"/>
    <lineage>
        <taxon>Bacteria</taxon>
        <taxon>Bacillati</taxon>
        <taxon>Actinomycetota</taxon>
        <taxon>Actinomycetes</taxon>
        <taxon>Streptosporangiales</taxon>
        <taxon>Nocardiopsidaceae</taxon>
        <taxon>Nocardiopsis</taxon>
    </lineage>
</organism>
<dbReference type="GO" id="GO:0016020">
    <property type="term" value="C:membrane"/>
    <property type="evidence" value="ECO:0007669"/>
    <property type="project" value="UniProtKB-SubCell"/>
</dbReference>
<evidence type="ECO:0000256" key="8">
    <source>
        <dbReference type="SAM" id="Phobius"/>
    </source>
</evidence>
<dbReference type="InterPro" id="IPR050794">
    <property type="entry name" value="CPA2_transporter"/>
</dbReference>
<evidence type="ECO:0000256" key="7">
    <source>
        <dbReference type="SAM" id="MobiDB-lite"/>
    </source>
</evidence>
<feature type="transmembrane region" description="Helical" evidence="8">
    <location>
        <begin position="291"/>
        <end position="324"/>
    </location>
</feature>
<keyword evidence="5" id="KW-0406">Ion transport</keyword>
<dbReference type="EMBL" id="MT371051">
    <property type="protein sequence ID" value="QJU69497.1"/>
    <property type="molecule type" value="Genomic_DNA"/>
</dbReference>
<dbReference type="GO" id="GO:0015297">
    <property type="term" value="F:antiporter activity"/>
    <property type="evidence" value="ECO:0007669"/>
    <property type="project" value="InterPro"/>
</dbReference>
<dbReference type="Gene3D" id="1.20.1530.20">
    <property type="match status" value="1"/>
</dbReference>
<reference evidence="10" key="1">
    <citation type="submission" date="2020-04" db="EMBL/GenBank/DDBJ databases">
        <title>Discovery, Biosynthesis and Heterologous Production of Loongmycin A, a Potent Anti-Cancer indolocarbazole alkaloid.</title>
        <authorList>
            <person name="Yang C."/>
            <person name="Zhang B."/>
            <person name="Xue W."/>
            <person name="Li W."/>
            <person name="Xu Z."/>
            <person name="Shi J."/>
            <person name="Shen Y."/>
            <person name="Jiao R."/>
            <person name="Tan R."/>
            <person name="Ge H."/>
        </authorList>
    </citation>
    <scope>NUCLEOTIDE SEQUENCE</scope>
    <source>
        <strain evidence="10">NA01583</strain>
    </source>
</reference>
<feature type="transmembrane region" description="Helical" evidence="8">
    <location>
        <begin position="222"/>
        <end position="244"/>
    </location>
</feature>
<dbReference type="InterPro" id="IPR038770">
    <property type="entry name" value="Na+/solute_symporter_sf"/>
</dbReference>
<feature type="transmembrane region" description="Helical" evidence="8">
    <location>
        <begin position="118"/>
        <end position="138"/>
    </location>
</feature>
<protein>
    <submittedName>
        <fullName evidence="10">LooU</fullName>
    </submittedName>
</protein>
<dbReference type="PANTHER" id="PTHR32468">
    <property type="entry name" value="CATION/H + ANTIPORTER"/>
    <property type="match status" value="1"/>
</dbReference>
<feature type="transmembrane region" description="Helical" evidence="8">
    <location>
        <begin position="20"/>
        <end position="39"/>
    </location>
</feature>
<keyword evidence="6 8" id="KW-0472">Membrane</keyword>
<feature type="transmembrane region" description="Helical" evidence="8">
    <location>
        <begin position="188"/>
        <end position="210"/>
    </location>
</feature>
<feature type="domain" description="Cation/H+ exchanger transmembrane" evidence="9">
    <location>
        <begin position="72"/>
        <end position="450"/>
    </location>
</feature>
<feature type="compositionally biased region" description="Basic and acidic residues" evidence="7">
    <location>
        <begin position="472"/>
        <end position="482"/>
    </location>
</feature>
<keyword evidence="2" id="KW-0813">Transport</keyword>
<evidence type="ECO:0000256" key="5">
    <source>
        <dbReference type="ARBA" id="ARBA00023065"/>
    </source>
</evidence>